<organism evidence="1 2">
    <name type="scientific">Daphnia magna</name>
    <dbReference type="NCBI Taxonomy" id="35525"/>
    <lineage>
        <taxon>Eukaryota</taxon>
        <taxon>Metazoa</taxon>
        <taxon>Ecdysozoa</taxon>
        <taxon>Arthropoda</taxon>
        <taxon>Crustacea</taxon>
        <taxon>Branchiopoda</taxon>
        <taxon>Diplostraca</taxon>
        <taxon>Cladocera</taxon>
        <taxon>Anomopoda</taxon>
        <taxon>Daphniidae</taxon>
        <taxon>Daphnia</taxon>
    </lineage>
</organism>
<name>A0ABR0AXT8_9CRUS</name>
<reference evidence="1 2" key="1">
    <citation type="journal article" date="2023" name="Nucleic Acids Res.">
        <title>The hologenome of Daphnia magna reveals possible DNA methylation and microbiome-mediated evolution of the host genome.</title>
        <authorList>
            <person name="Chaturvedi A."/>
            <person name="Li X."/>
            <person name="Dhandapani V."/>
            <person name="Marshall H."/>
            <person name="Kissane S."/>
            <person name="Cuenca-Cambronero M."/>
            <person name="Asole G."/>
            <person name="Calvet F."/>
            <person name="Ruiz-Romero M."/>
            <person name="Marangio P."/>
            <person name="Guigo R."/>
            <person name="Rago D."/>
            <person name="Mirbahai L."/>
            <person name="Eastwood N."/>
            <person name="Colbourne J.K."/>
            <person name="Zhou J."/>
            <person name="Mallon E."/>
            <person name="Orsini L."/>
        </authorList>
    </citation>
    <scope>NUCLEOTIDE SEQUENCE [LARGE SCALE GENOMIC DNA]</scope>
    <source>
        <strain evidence="1">LRV0_1</strain>
    </source>
</reference>
<proteinExistence type="predicted"/>
<sequence>MPGRKWQDALSTPVYNSFISAVMPLQKSRSQMIGSRYLYLTGALKVLFIRKDPVVKPLALGGASSEEFCIDNPSHPEHLNLLEKGNHGQLL</sequence>
<keyword evidence="2" id="KW-1185">Reference proteome</keyword>
<evidence type="ECO:0000313" key="1">
    <source>
        <dbReference type="EMBL" id="KAK4029702.1"/>
    </source>
</evidence>
<accession>A0ABR0AXT8</accession>
<comment type="caution">
    <text evidence="1">The sequence shown here is derived from an EMBL/GenBank/DDBJ whole genome shotgun (WGS) entry which is preliminary data.</text>
</comment>
<dbReference type="EMBL" id="JAOYFB010000039">
    <property type="protein sequence ID" value="KAK4029702.1"/>
    <property type="molecule type" value="Genomic_DNA"/>
</dbReference>
<dbReference type="Proteomes" id="UP001234178">
    <property type="component" value="Unassembled WGS sequence"/>
</dbReference>
<protein>
    <submittedName>
        <fullName evidence="1">Uncharacterized protein</fullName>
    </submittedName>
</protein>
<evidence type="ECO:0000313" key="2">
    <source>
        <dbReference type="Proteomes" id="UP001234178"/>
    </source>
</evidence>
<gene>
    <name evidence="1" type="ORF">OUZ56_022669</name>
</gene>